<name>A0A915IXP1_ROMCU</name>
<dbReference type="WBParaSite" id="nRc.2.0.1.t18527-RA">
    <property type="protein sequence ID" value="nRc.2.0.1.t18527-RA"/>
    <property type="gene ID" value="nRc.2.0.1.g18527"/>
</dbReference>
<dbReference type="AlphaFoldDB" id="A0A915IXP1"/>
<keyword evidence="1" id="KW-1185">Reference proteome</keyword>
<protein>
    <submittedName>
        <fullName evidence="2">Uncharacterized protein</fullName>
    </submittedName>
</protein>
<evidence type="ECO:0000313" key="1">
    <source>
        <dbReference type="Proteomes" id="UP000887565"/>
    </source>
</evidence>
<accession>A0A915IXP1</accession>
<proteinExistence type="predicted"/>
<reference evidence="2" key="1">
    <citation type="submission" date="2022-11" db="UniProtKB">
        <authorList>
            <consortium name="WormBaseParasite"/>
        </authorList>
    </citation>
    <scope>IDENTIFICATION</scope>
</reference>
<evidence type="ECO:0000313" key="2">
    <source>
        <dbReference type="WBParaSite" id="nRc.2.0.1.t18527-RA"/>
    </source>
</evidence>
<sequence length="61" mass="7560">MPRWSRVKREYRRFYTPRHDHGGRDQYLSSSTAYFLRRIEISQRHDNVKRIDDSTQSYINL</sequence>
<dbReference type="Proteomes" id="UP000887565">
    <property type="component" value="Unplaced"/>
</dbReference>
<organism evidence="1 2">
    <name type="scientific">Romanomermis culicivorax</name>
    <name type="common">Nematode worm</name>
    <dbReference type="NCBI Taxonomy" id="13658"/>
    <lineage>
        <taxon>Eukaryota</taxon>
        <taxon>Metazoa</taxon>
        <taxon>Ecdysozoa</taxon>
        <taxon>Nematoda</taxon>
        <taxon>Enoplea</taxon>
        <taxon>Dorylaimia</taxon>
        <taxon>Mermithida</taxon>
        <taxon>Mermithoidea</taxon>
        <taxon>Mermithidae</taxon>
        <taxon>Romanomermis</taxon>
    </lineage>
</organism>